<feature type="transmembrane region" description="Helical" evidence="5">
    <location>
        <begin position="32"/>
        <end position="59"/>
    </location>
</feature>
<evidence type="ECO:0000313" key="7">
    <source>
        <dbReference type="Proteomes" id="UP001164506"/>
    </source>
</evidence>
<sequence length="94" mass="9396">MTGVDLPQVVDNMAKPDVPEPWPPWLATAKTAGAIGLLVGLAVPAVGGAAAIGVILHFAGAVITHLPAKDYARAPAVALTLLPTAALLLRAAST</sequence>
<evidence type="ECO:0000256" key="4">
    <source>
        <dbReference type="ARBA" id="ARBA00023136"/>
    </source>
</evidence>
<keyword evidence="3 5" id="KW-1133">Transmembrane helix</keyword>
<feature type="transmembrane region" description="Helical" evidence="5">
    <location>
        <begin position="71"/>
        <end position="92"/>
    </location>
</feature>
<evidence type="ECO:0000256" key="2">
    <source>
        <dbReference type="ARBA" id="ARBA00022692"/>
    </source>
</evidence>
<dbReference type="GeneID" id="95601966"/>
<dbReference type="InterPro" id="IPR032808">
    <property type="entry name" value="DoxX"/>
</dbReference>
<gene>
    <name evidence="6" type="ORF">LDH80_20990</name>
</gene>
<dbReference type="RefSeq" id="WP_267259202.1">
    <property type="nucleotide sequence ID" value="NZ_CP084204.1"/>
</dbReference>
<keyword evidence="4 5" id="KW-0472">Membrane</keyword>
<evidence type="ECO:0000313" key="6">
    <source>
        <dbReference type="EMBL" id="UZX23047.1"/>
    </source>
</evidence>
<keyword evidence="7" id="KW-1185">Reference proteome</keyword>
<name>A0ABY6R0B9_9ACTN</name>
<evidence type="ECO:0000256" key="3">
    <source>
        <dbReference type="ARBA" id="ARBA00022989"/>
    </source>
</evidence>
<keyword evidence="2 5" id="KW-0812">Transmembrane</keyword>
<comment type="subcellular location">
    <subcellularLocation>
        <location evidence="1">Membrane</location>
        <topology evidence="1">Multi-pass membrane protein</topology>
    </subcellularLocation>
</comment>
<organism evidence="6 7">
    <name type="scientific">Streptomyces tanashiensis</name>
    <dbReference type="NCBI Taxonomy" id="67367"/>
    <lineage>
        <taxon>Bacteria</taxon>
        <taxon>Bacillati</taxon>
        <taxon>Actinomycetota</taxon>
        <taxon>Actinomycetes</taxon>
        <taxon>Kitasatosporales</taxon>
        <taxon>Streptomycetaceae</taxon>
        <taxon>Streptomyces</taxon>
    </lineage>
</organism>
<reference evidence="6" key="1">
    <citation type="submission" date="2021-09" db="EMBL/GenBank/DDBJ databases">
        <title>Complete genome sequence and metabolic characterization of Streptomyces tanashiensis DSM 731 the producer of antibacterial Kalafungin and diverse secondary metabolites.</title>
        <authorList>
            <person name="Abbasi M.N."/>
            <person name="Anwar M.N."/>
            <person name="Alam K."/>
            <person name="Shoaib M."/>
            <person name="Lin Z."/>
            <person name="Hayat M."/>
            <person name="Ali M.I."/>
            <person name="Malik H.M.T."/>
            <person name="Ahmed I."/>
            <person name="Li A."/>
            <person name="Hailong Wang H."/>
            <person name="Zhang Y."/>
        </authorList>
    </citation>
    <scope>NUCLEOTIDE SEQUENCE</scope>
    <source>
        <strain evidence="6">Kala</strain>
    </source>
</reference>
<dbReference type="Pfam" id="PF13564">
    <property type="entry name" value="DoxX_2"/>
    <property type="match status" value="1"/>
</dbReference>
<accession>A0ABY6R0B9</accession>
<evidence type="ECO:0000256" key="5">
    <source>
        <dbReference type="SAM" id="Phobius"/>
    </source>
</evidence>
<protein>
    <submittedName>
        <fullName evidence="6">DoxX family protein</fullName>
    </submittedName>
</protein>
<dbReference type="Proteomes" id="UP001164506">
    <property type="component" value="Chromosome"/>
</dbReference>
<proteinExistence type="predicted"/>
<dbReference type="EMBL" id="CP084204">
    <property type="protein sequence ID" value="UZX23047.1"/>
    <property type="molecule type" value="Genomic_DNA"/>
</dbReference>
<evidence type="ECO:0000256" key="1">
    <source>
        <dbReference type="ARBA" id="ARBA00004141"/>
    </source>
</evidence>